<evidence type="ECO:0000256" key="1">
    <source>
        <dbReference type="SAM" id="MobiDB-lite"/>
    </source>
</evidence>
<evidence type="ECO:0000313" key="2">
    <source>
        <dbReference type="EMBL" id="KAK5284904.1"/>
    </source>
</evidence>
<name>A0ABR0M5U5_9PEZI</name>
<dbReference type="Proteomes" id="UP001357485">
    <property type="component" value="Unassembled WGS sequence"/>
</dbReference>
<gene>
    <name evidence="2" type="ORF">LTR16_004890</name>
</gene>
<comment type="caution">
    <text evidence="2">The sequence shown here is derived from an EMBL/GenBank/DDBJ whole genome shotgun (WGS) entry which is preliminary data.</text>
</comment>
<keyword evidence="3" id="KW-1185">Reference proteome</keyword>
<dbReference type="CDD" id="cd20557">
    <property type="entry name" value="CYCLIN_ScPCL1-like"/>
    <property type="match status" value="1"/>
</dbReference>
<dbReference type="InterPro" id="IPR013922">
    <property type="entry name" value="Cyclin_PHO80-like"/>
</dbReference>
<dbReference type="PANTHER" id="PTHR15615">
    <property type="match status" value="1"/>
</dbReference>
<dbReference type="Pfam" id="PF08613">
    <property type="entry name" value="Cyclin"/>
    <property type="match status" value="1"/>
</dbReference>
<dbReference type="Gene3D" id="1.10.472.10">
    <property type="entry name" value="Cyclin-like"/>
    <property type="match status" value="1"/>
</dbReference>
<accession>A0ABR0M5U5</accession>
<feature type="compositionally biased region" description="Basic and acidic residues" evidence="1">
    <location>
        <begin position="97"/>
        <end position="106"/>
    </location>
</feature>
<sequence length="292" mass="32784">MPSFYPRTTSHHLPLTPPDFVPSYNVTGYGGASYQADPYMAQQGVGAHNEAGYNRYAEHHEQTPALITPASGAWTQYNEPIGAPILPPLQSQVHGRPTKDDTDLQYRRQQHVEQSQPPPKEEKVAGGVSSKLDYEMETMTDFVSEMAQGMYALYKSRICIADIDLIRSVHPGTSVHPSFRKWVSQVLCATRLPSATILLSLYYLSVRITMLSKAGQKTPVEGQSYRLLTISMILGSKFLDDNTFINRSWSEVSGIKVAELNKLELEWLQDIGFKLHCDPSEHQGFAAWLTHW</sequence>
<protein>
    <recommendedName>
        <fullName evidence="4">Cyclin N-terminal domain-containing protein</fullName>
    </recommendedName>
</protein>
<dbReference type="PANTHER" id="PTHR15615:SF27">
    <property type="entry name" value="PHO85 CYCLIN CLG1"/>
    <property type="match status" value="1"/>
</dbReference>
<dbReference type="EMBL" id="JAVRRA010000715">
    <property type="protein sequence ID" value="KAK5284904.1"/>
    <property type="molecule type" value="Genomic_DNA"/>
</dbReference>
<feature type="region of interest" description="Disordered" evidence="1">
    <location>
        <begin position="85"/>
        <end position="129"/>
    </location>
</feature>
<evidence type="ECO:0008006" key="4">
    <source>
        <dbReference type="Google" id="ProtNLM"/>
    </source>
</evidence>
<proteinExistence type="predicted"/>
<evidence type="ECO:0000313" key="3">
    <source>
        <dbReference type="Proteomes" id="UP001357485"/>
    </source>
</evidence>
<feature type="non-terminal residue" evidence="2">
    <location>
        <position position="292"/>
    </location>
</feature>
<reference evidence="2 3" key="1">
    <citation type="submission" date="2023-08" db="EMBL/GenBank/DDBJ databases">
        <title>Black Yeasts Isolated from many extreme environments.</title>
        <authorList>
            <person name="Coleine C."/>
            <person name="Stajich J.E."/>
            <person name="Selbmann L."/>
        </authorList>
    </citation>
    <scope>NUCLEOTIDE SEQUENCE [LARGE SCALE GENOMIC DNA]</scope>
    <source>
        <strain evidence="2 3">CCFEE 536</strain>
    </source>
</reference>
<organism evidence="2 3">
    <name type="scientific">Cryomyces antarcticus</name>
    <dbReference type="NCBI Taxonomy" id="329879"/>
    <lineage>
        <taxon>Eukaryota</taxon>
        <taxon>Fungi</taxon>
        <taxon>Dikarya</taxon>
        <taxon>Ascomycota</taxon>
        <taxon>Pezizomycotina</taxon>
        <taxon>Dothideomycetes</taxon>
        <taxon>Dothideomycetes incertae sedis</taxon>
        <taxon>Cryomyces</taxon>
    </lineage>
</organism>